<dbReference type="GO" id="GO:0003924">
    <property type="term" value="F:GTPase activity"/>
    <property type="evidence" value="ECO:0007669"/>
    <property type="project" value="InterPro"/>
</dbReference>
<evidence type="ECO:0000313" key="4">
    <source>
        <dbReference type="Proteomes" id="UP000054498"/>
    </source>
</evidence>
<keyword evidence="4" id="KW-1185">Reference proteome</keyword>
<evidence type="ECO:0000259" key="2">
    <source>
        <dbReference type="Pfam" id="PF00009"/>
    </source>
</evidence>
<protein>
    <submittedName>
        <fullName evidence="3">GTP-binding protein 2</fullName>
    </submittedName>
</protein>
<dbReference type="GO" id="GO:0005525">
    <property type="term" value="F:GTP binding"/>
    <property type="evidence" value="ECO:0007669"/>
    <property type="project" value="InterPro"/>
</dbReference>
<dbReference type="InterPro" id="IPR000795">
    <property type="entry name" value="T_Tr_GTP-bd_dom"/>
</dbReference>
<reference evidence="3 4" key="1">
    <citation type="journal article" date="2013" name="BMC Genomics">
        <title>Reconstruction of the lipid metabolism for the microalga Monoraphidium neglectum from its genome sequence reveals characteristics suitable for biofuel production.</title>
        <authorList>
            <person name="Bogen C."/>
            <person name="Al-Dilaimi A."/>
            <person name="Albersmeier A."/>
            <person name="Wichmann J."/>
            <person name="Grundmann M."/>
            <person name="Rupp O."/>
            <person name="Lauersen K.J."/>
            <person name="Blifernez-Klassen O."/>
            <person name="Kalinowski J."/>
            <person name="Goesmann A."/>
            <person name="Mussgnug J.H."/>
            <person name="Kruse O."/>
        </authorList>
    </citation>
    <scope>NUCLEOTIDE SEQUENCE [LARGE SCALE GENOMIC DNA]</scope>
    <source>
        <strain evidence="3 4">SAG 48.87</strain>
    </source>
</reference>
<name>A0A0D2ND94_9CHLO</name>
<dbReference type="InterPro" id="IPR050055">
    <property type="entry name" value="EF-Tu_GTPase"/>
</dbReference>
<evidence type="ECO:0000313" key="3">
    <source>
        <dbReference type="EMBL" id="KIZ03296.1"/>
    </source>
</evidence>
<sequence>MDLSALETQLELGSSAGAPRPWAVLAPPSPPRRAKAKVHKKQRFGKKAARRAARASAAADPDAVARLHAGRDPSVSSLDPEVEEGNVEFKLMISTSNPIRYEQLVTQMKYRLAEGRGEAFYYIGVEDDGYPCGLDPQQLDASLATLRRMAAALGARAGLVERLRGAFGREAALVHVERNTREEVACIDLRVAVAGSTDSGKSTLTAVLTHGADGRPLLDNGRGRARMAVLRHKHEIQSGRTSSISQALLGYDADGQVLNYAGVAPPTPAEVCSAAARAVTFLDLGGHHSFLKTTLFGLTSMLPATLLVSHN</sequence>
<dbReference type="EMBL" id="KK100877">
    <property type="protein sequence ID" value="KIZ03296.1"/>
    <property type="molecule type" value="Genomic_DNA"/>
</dbReference>
<dbReference type="AlphaFoldDB" id="A0A0D2ND94"/>
<feature type="region of interest" description="Disordered" evidence="1">
    <location>
        <begin position="1"/>
        <end position="64"/>
    </location>
</feature>
<dbReference type="PANTHER" id="PTHR43721:SF9">
    <property type="entry name" value="GTP-BINDING PROTEIN 1"/>
    <property type="match status" value="1"/>
</dbReference>
<dbReference type="GeneID" id="25737535"/>
<dbReference type="OrthoDB" id="248233at2759"/>
<gene>
    <name evidence="3" type="ORF">MNEG_4658</name>
</gene>
<accession>A0A0D2ND94</accession>
<organism evidence="3 4">
    <name type="scientific">Monoraphidium neglectum</name>
    <dbReference type="NCBI Taxonomy" id="145388"/>
    <lineage>
        <taxon>Eukaryota</taxon>
        <taxon>Viridiplantae</taxon>
        <taxon>Chlorophyta</taxon>
        <taxon>core chlorophytes</taxon>
        <taxon>Chlorophyceae</taxon>
        <taxon>CS clade</taxon>
        <taxon>Sphaeropleales</taxon>
        <taxon>Selenastraceae</taxon>
        <taxon>Monoraphidium</taxon>
    </lineage>
</organism>
<dbReference type="Pfam" id="PF00009">
    <property type="entry name" value="GTP_EFTU"/>
    <property type="match status" value="1"/>
</dbReference>
<dbReference type="SUPFAM" id="SSF52540">
    <property type="entry name" value="P-loop containing nucleoside triphosphate hydrolases"/>
    <property type="match status" value="1"/>
</dbReference>
<evidence type="ECO:0000256" key="1">
    <source>
        <dbReference type="SAM" id="MobiDB-lite"/>
    </source>
</evidence>
<dbReference type="GO" id="GO:0003746">
    <property type="term" value="F:translation elongation factor activity"/>
    <property type="evidence" value="ECO:0007669"/>
    <property type="project" value="TreeGrafter"/>
</dbReference>
<feature type="compositionally biased region" description="Basic residues" evidence="1">
    <location>
        <begin position="32"/>
        <end position="53"/>
    </location>
</feature>
<proteinExistence type="predicted"/>
<dbReference type="InterPro" id="IPR027417">
    <property type="entry name" value="P-loop_NTPase"/>
</dbReference>
<dbReference type="Gene3D" id="3.40.50.300">
    <property type="entry name" value="P-loop containing nucleotide triphosphate hydrolases"/>
    <property type="match status" value="1"/>
</dbReference>
<dbReference type="RefSeq" id="XP_013902315.1">
    <property type="nucleotide sequence ID" value="XM_014046861.1"/>
</dbReference>
<dbReference type="PANTHER" id="PTHR43721">
    <property type="entry name" value="ELONGATION FACTOR TU-RELATED"/>
    <property type="match status" value="1"/>
</dbReference>
<feature type="domain" description="Tr-type G" evidence="2">
    <location>
        <begin position="190"/>
        <end position="308"/>
    </location>
</feature>
<dbReference type="Proteomes" id="UP000054498">
    <property type="component" value="Unassembled WGS sequence"/>
</dbReference>
<dbReference type="KEGG" id="mng:MNEG_4658"/>